<dbReference type="Proteomes" id="UP000296049">
    <property type="component" value="Unassembled WGS sequence"/>
</dbReference>
<dbReference type="AlphaFoldDB" id="R0L621"/>
<protein>
    <submittedName>
        <fullName evidence="2">Uncharacterized protein</fullName>
    </submittedName>
</protein>
<accession>R0L621</accession>
<organism evidence="2 3">
    <name type="scientific">Anas platyrhynchos</name>
    <name type="common">Mallard</name>
    <name type="synonym">Anas boschas</name>
    <dbReference type="NCBI Taxonomy" id="8839"/>
    <lineage>
        <taxon>Eukaryota</taxon>
        <taxon>Metazoa</taxon>
        <taxon>Chordata</taxon>
        <taxon>Craniata</taxon>
        <taxon>Vertebrata</taxon>
        <taxon>Euteleostomi</taxon>
        <taxon>Archelosauria</taxon>
        <taxon>Archosauria</taxon>
        <taxon>Dinosauria</taxon>
        <taxon>Saurischia</taxon>
        <taxon>Theropoda</taxon>
        <taxon>Coelurosauria</taxon>
        <taxon>Aves</taxon>
        <taxon>Neognathae</taxon>
        <taxon>Galloanserae</taxon>
        <taxon>Anseriformes</taxon>
        <taxon>Anatidae</taxon>
        <taxon>Anatinae</taxon>
        <taxon>Anas</taxon>
    </lineage>
</organism>
<feature type="region of interest" description="Disordered" evidence="1">
    <location>
        <begin position="110"/>
        <end position="150"/>
    </location>
</feature>
<reference evidence="3" key="1">
    <citation type="journal article" date="2013" name="Nat. Genet.">
        <title>The duck genome and transcriptome provide insight into an avian influenza virus reservoir species.</title>
        <authorList>
            <person name="Huang Y."/>
            <person name="Li Y."/>
            <person name="Burt D.W."/>
            <person name="Chen H."/>
            <person name="Zhang Y."/>
            <person name="Qian W."/>
            <person name="Kim H."/>
            <person name="Gan S."/>
            <person name="Zhao Y."/>
            <person name="Li J."/>
            <person name="Yi K."/>
            <person name="Feng H."/>
            <person name="Zhu P."/>
            <person name="Li B."/>
            <person name="Liu Q."/>
            <person name="Fairley S."/>
            <person name="Magor K.E."/>
            <person name="Du Z."/>
            <person name="Hu X."/>
            <person name="Goodman L."/>
            <person name="Tafer H."/>
            <person name="Vignal A."/>
            <person name="Lee T."/>
            <person name="Kim K.W."/>
            <person name="Sheng Z."/>
            <person name="An Y."/>
            <person name="Searle S."/>
            <person name="Herrero J."/>
            <person name="Groenen M.A."/>
            <person name="Crooijmans R.P."/>
            <person name="Faraut T."/>
            <person name="Cai Q."/>
            <person name="Webster R.G."/>
            <person name="Aldridge J.R."/>
            <person name="Warren W.C."/>
            <person name="Bartschat S."/>
            <person name="Kehr S."/>
            <person name="Marz M."/>
            <person name="Stadler P.F."/>
            <person name="Smith J."/>
            <person name="Kraus R.H."/>
            <person name="Zhao Y."/>
            <person name="Ren L."/>
            <person name="Fei J."/>
            <person name="Morisson M."/>
            <person name="Kaiser P."/>
            <person name="Griffin D.K."/>
            <person name="Rao M."/>
            <person name="Pitel F."/>
            <person name="Wang J."/>
            <person name="Li N."/>
        </authorList>
    </citation>
    <scope>NUCLEOTIDE SEQUENCE [LARGE SCALE GENOMIC DNA]</scope>
</reference>
<keyword evidence="3" id="KW-1185">Reference proteome</keyword>
<proteinExistence type="predicted"/>
<gene>
    <name evidence="2" type="ORF">Anapl_00421</name>
</gene>
<sequence length="198" mass="21785">MKVTESLRVMEYTSYTILTIFPKVLGNKLKQAFRSTSKAEKIIQLDVLLTFTHWKLVANLRSIFRTFEMSLNDTVTAMQKQAFYCLLSSTSALAAKNEKLHLKSNAVRKEGPNHVAGTPCGNAGHVRKGQTPRAAEKAPHKQGSNKIFSPGVPLPAPLSTGCRSSAECREQAGLQAEGKAVLNPVRTEGHKRWLKLAN</sequence>
<dbReference type="EMBL" id="KB743139">
    <property type="protein sequence ID" value="EOB01069.1"/>
    <property type="molecule type" value="Genomic_DNA"/>
</dbReference>
<evidence type="ECO:0000256" key="1">
    <source>
        <dbReference type="SAM" id="MobiDB-lite"/>
    </source>
</evidence>
<evidence type="ECO:0000313" key="2">
    <source>
        <dbReference type="EMBL" id="EOB01069.1"/>
    </source>
</evidence>
<name>R0L621_ANAPL</name>
<evidence type="ECO:0000313" key="3">
    <source>
        <dbReference type="Proteomes" id="UP000296049"/>
    </source>
</evidence>